<dbReference type="SUPFAM" id="SSF48317">
    <property type="entry name" value="Acid phosphatase/Vanadium-dependent haloperoxidase"/>
    <property type="match status" value="1"/>
</dbReference>
<evidence type="ECO:0000259" key="1">
    <source>
        <dbReference type="Pfam" id="PF01569"/>
    </source>
</evidence>
<dbReference type="Gene3D" id="1.10.606.20">
    <property type="match status" value="1"/>
</dbReference>
<name>A0A6G9AZK4_9BACT</name>
<dbReference type="InterPro" id="IPR052559">
    <property type="entry name" value="V-haloperoxidase"/>
</dbReference>
<evidence type="ECO:0000313" key="3">
    <source>
        <dbReference type="Proteomes" id="UP000501802"/>
    </source>
</evidence>
<sequence length="433" mass="47138">MLSPIIGLLLCFLLAATYPDPQRSKGPDAASYSSDVVTSWVTMQLKVTRTTPAPPPFTVRRFAYIGVALYESVVPGLSAYQSLAPQLNGLPALPTVNTTMSYYWPASANAALAAMTRYFYPSTSPANKASIDSLEAANTAIYQKDRPLDELTRSAEFGKKIATAVFDWSKTDGHDNNTAYTLPVGKGVWVSTPPAFVGAALPNWGKCRPMIRSTGEAPLEAPIAYSEEPASEYYAQVKEVYDISQNLTPEQKTIALFWADDPDGKSFGGGHWMSILNQVLTSQKPGLDVAAQAFAQIGIATSLAGITIFKGKYQYNGMRPVTYIRTVMNKPNWNALIVTPPHPEYPSGHALISSAAAQTLTLLFGSNYKFTDNSYNSLGFSPRTYNSFDEAAIEAGNSRVYGGIHYRKSCDVSRVQGKLIAQNVAQKLKFKRS</sequence>
<evidence type="ECO:0000313" key="2">
    <source>
        <dbReference type="EMBL" id="QIP17850.1"/>
    </source>
</evidence>
<dbReference type="GO" id="GO:0004601">
    <property type="term" value="F:peroxidase activity"/>
    <property type="evidence" value="ECO:0007669"/>
    <property type="project" value="UniProtKB-KW"/>
</dbReference>
<proteinExistence type="predicted"/>
<protein>
    <submittedName>
        <fullName evidence="2">Vanadium-dependent haloperoxidase</fullName>
    </submittedName>
</protein>
<dbReference type="InterPro" id="IPR036938">
    <property type="entry name" value="PAP2/HPO_sf"/>
</dbReference>
<gene>
    <name evidence="2" type="ORF">G8759_16985</name>
</gene>
<feature type="domain" description="Phosphatidic acid phosphatase type 2/haloperoxidase" evidence="1">
    <location>
        <begin position="298"/>
        <end position="422"/>
    </location>
</feature>
<dbReference type="EMBL" id="CP050063">
    <property type="protein sequence ID" value="QIP17850.1"/>
    <property type="molecule type" value="Genomic_DNA"/>
</dbReference>
<dbReference type="AlphaFoldDB" id="A0A6G9AZK4"/>
<dbReference type="Pfam" id="PF01569">
    <property type="entry name" value="PAP2"/>
    <property type="match status" value="1"/>
</dbReference>
<keyword evidence="3" id="KW-1185">Reference proteome</keyword>
<dbReference type="KEGG" id="spib:G8759_16985"/>
<dbReference type="Proteomes" id="UP000501802">
    <property type="component" value="Chromosome"/>
</dbReference>
<dbReference type="PANTHER" id="PTHR34599">
    <property type="entry name" value="PEROXIDASE-RELATED"/>
    <property type="match status" value="1"/>
</dbReference>
<accession>A0A6G9AZK4</accession>
<reference evidence="2 3" key="1">
    <citation type="submission" date="2020-03" db="EMBL/GenBank/DDBJ databases">
        <authorList>
            <person name="Kim M.K."/>
        </authorList>
    </citation>
    <scope>NUCLEOTIDE SEQUENCE [LARGE SCALE GENOMIC DNA]</scope>
    <source>
        <strain evidence="2 3">BT328</strain>
    </source>
</reference>
<dbReference type="PANTHER" id="PTHR34599:SF2">
    <property type="entry name" value="TRAF-TYPE DOMAIN-CONTAINING PROTEIN"/>
    <property type="match status" value="1"/>
</dbReference>
<keyword evidence="2" id="KW-0575">Peroxidase</keyword>
<organism evidence="2 3">
    <name type="scientific">Spirosoma aureum</name>
    <dbReference type="NCBI Taxonomy" id="2692134"/>
    <lineage>
        <taxon>Bacteria</taxon>
        <taxon>Pseudomonadati</taxon>
        <taxon>Bacteroidota</taxon>
        <taxon>Cytophagia</taxon>
        <taxon>Cytophagales</taxon>
        <taxon>Cytophagaceae</taxon>
        <taxon>Spirosoma</taxon>
    </lineage>
</organism>
<keyword evidence="2" id="KW-0560">Oxidoreductase</keyword>
<dbReference type="InterPro" id="IPR000326">
    <property type="entry name" value="PAP2/HPO"/>
</dbReference>
<dbReference type="CDD" id="cd03398">
    <property type="entry name" value="PAP2_haloperoxidase"/>
    <property type="match status" value="1"/>
</dbReference>